<protein>
    <recommendedName>
        <fullName evidence="4">Geranylgeranyl pyrophosphate synthetase</fullName>
    </recommendedName>
</protein>
<dbReference type="PANTHER" id="PTHR35179:SF2">
    <property type="entry name" value="START DOMAIN-CONTAINING PROTEIN"/>
    <property type="match status" value="1"/>
</dbReference>
<dbReference type="Proteomes" id="UP001497453">
    <property type="component" value="Chromosome 7"/>
</dbReference>
<evidence type="ECO:0008006" key="4">
    <source>
        <dbReference type="Google" id="ProtNLM"/>
    </source>
</evidence>
<proteinExistence type="predicted"/>
<feature type="region of interest" description="Disordered" evidence="1">
    <location>
        <begin position="99"/>
        <end position="125"/>
    </location>
</feature>
<keyword evidence="3" id="KW-1185">Reference proteome</keyword>
<evidence type="ECO:0000313" key="2">
    <source>
        <dbReference type="EMBL" id="CAL1713703.1"/>
    </source>
</evidence>
<sequence>MNDRPGTQEPPGSLYAFSDITHRLCRVSCIRICKIRFWVAAAKGDLAFCAVLSLELRETQYLYDIQVSGSWACIQGFRSSDATLFIYISRIPSDYRMYQRRGRGSGNSRGRGRGIVTVSDPSIEQPVPRDIDEGLLPGVLRTLSRPRDVFNREVSITNLEYLGSYNWVDEAHPTIIVPGSPPIWKHRPLPYQVQADRGIAFIDQNGYRLPSSCLLPLFKAVDVVAEDNADVDIDWPSVDFVTDRNGLRKLMRWLDDTGDGDRPREFRIDLQLGGKGTVLMSRWQEKTWEPAGFSFGFSFEKASTKAAARCERSTGHHRIVQYDFDGLKMVVRFEVDACIETLAPHPSSRTGDVDDLASQLSGLSVSSTSSRAAANTSSTSDVDILRGGRQVPQSSIIELTTRSERNAATFDWKEQYPQLYLSQTIHHFLAIHQRGYFTRIEKRKLSDNQMNDIHARAEESFKKLRALLGTIQDLVIGHGQRGRLSLLCQNGELQVRERESQDSFLPDEVMKRFDF</sequence>
<gene>
    <name evidence="2" type="ORF">GFSPODELE1_LOCUS9430</name>
</gene>
<evidence type="ECO:0000313" key="3">
    <source>
        <dbReference type="Proteomes" id="UP001497453"/>
    </source>
</evidence>
<accession>A0ABP1E0Z5</accession>
<organism evidence="2 3">
    <name type="scientific">Somion occarium</name>
    <dbReference type="NCBI Taxonomy" id="3059160"/>
    <lineage>
        <taxon>Eukaryota</taxon>
        <taxon>Fungi</taxon>
        <taxon>Dikarya</taxon>
        <taxon>Basidiomycota</taxon>
        <taxon>Agaricomycotina</taxon>
        <taxon>Agaricomycetes</taxon>
        <taxon>Polyporales</taxon>
        <taxon>Cerrenaceae</taxon>
        <taxon>Somion</taxon>
    </lineage>
</organism>
<dbReference type="PANTHER" id="PTHR35179">
    <property type="entry name" value="PROTEIN CBG02620"/>
    <property type="match status" value="1"/>
</dbReference>
<reference evidence="3" key="1">
    <citation type="submission" date="2024-04" db="EMBL/GenBank/DDBJ databases">
        <authorList>
            <person name="Shaw F."/>
            <person name="Minotto A."/>
        </authorList>
    </citation>
    <scope>NUCLEOTIDE SEQUENCE [LARGE SCALE GENOMIC DNA]</scope>
</reference>
<dbReference type="EMBL" id="OZ037950">
    <property type="protein sequence ID" value="CAL1713703.1"/>
    <property type="molecule type" value="Genomic_DNA"/>
</dbReference>
<evidence type="ECO:0000256" key="1">
    <source>
        <dbReference type="SAM" id="MobiDB-lite"/>
    </source>
</evidence>
<name>A0ABP1E0Z5_9APHY</name>